<keyword evidence="8" id="KW-0472">Membrane</keyword>
<evidence type="ECO:0000256" key="1">
    <source>
        <dbReference type="ARBA" id="ARBA00004606"/>
    </source>
</evidence>
<evidence type="ECO:0000256" key="6">
    <source>
        <dbReference type="ARBA" id="ARBA00022968"/>
    </source>
</evidence>
<keyword evidence="6" id="KW-0735">Signal-anchor</keyword>
<feature type="compositionally biased region" description="Basic and acidic residues" evidence="10">
    <location>
        <begin position="26"/>
        <end position="36"/>
    </location>
</feature>
<evidence type="ECO:0000256" key="7">
    <source>
        <dbReference type="ARBA" id="ARBA00022989"/>
    </source>
</evidence>
<reference evidence="11 12" key="1">
    <citation type="submission" date="2021-11" db="EMBL/GenBank/DDBJ databases">
        <authorList>
            <person name="Islam A."/>
            <person name="Islam S."/>
            <person name="Flora M.S."/>
            <person name="Rahman M."/>
            <person name="Ziaur R.M."/>
            <person name="Epstein J.H."/>
            <person name="Hassan M."/>
            <person name="Klassen M."/>
            <person name="Woodard K."/>
            <person name="Webb A."/>
            <person name="Webby R.J."/>
            <person name="El Zowalaty M.E."/>
        </authorList>
    </citation>
    <scope>NUCLEOTIDE SEQUENCE [LARGE SCALE GENOMIC DNA]</scope>
    <source>
        <strain evidence="11">Pbs1</strain>
    </source>
</reference>
<keyword evidence="4" id="KW-0808">Transferase</keyword>
<dbReference type="InterPro" id="IPR022751">
    <property type="entry name" value="Alpha_mannosyltransferase"/>
</dbReference>
<comment type="subcellular location">
    <subcellularLocation>
        <location evidence="1">Membrane</location>
        <topology evidence="1">Single-pass type II membrane protein</topology>
    </subcellularLocation>
</comment>
<dbReference type="PANTHER" id="PTHR31392">
    <property type="entry name" value="ALPHA-1,3-MANNOSYLTRANSFERASE MNN1-RELATED"/>
    <property type="match status" value="1"/>
</dbReference>
<comment type="caution">
    <text evidence="11">The sequence shown here is derived from an EMBL/GenBank/DDBJ whole genome shotgun (WGS) entry which is preliminary data.</text>
</comment>
<dbReference type="Pfam" id="PF11051">
    <property type="entry name" value="Mannosyl_trans3"/>
    <property type="match status" value="1"/>
</dbReference>
<organism evidence="11 12">
    <name type="scientific">Peronospora belbahrii</name>
    <dbReference type="NCBI Taxonomy" id="622444"/>
    <lineage>
        <taxon>Eukaryota</taxon>
        <taxon>Sar</taxon>
        <taxon>Stramenopiles</taxon>
        <taxon>Oomycota</taxon>
        <taxon>Peronosporomycetes</taxon>
        <taxon>Peronosporales</taxon>
        <taxon>Peronosporaceae</taxon>
        <taxon>Peronospora</taxon>
    </lineage>
</organism>
<gene>
    <name evidence="11" type="ORF">PBS001_LOCUS8377</name>
</gene>
<evidence type="ECO:0000313" key="12">
    <source>
        <dbReference type="Proteomes" id="UP001158986"/>
    </source>
</evidence>
<keyword evidence="9" id="KW-0325">Glycoprotein</keyword>
<evidence type="ECO:0000256" key="4">
    <source>
        <dbReference type="ARBA" id="ARBA00022679"/>
    </source>
</evidence>
<dbReference type="Proteomes" id="UP001158986">
    <property type="component" value="Unassembled WGS sequence"/>
</dbReference>
<evidence type="ECO:0000313" key="11">
    <source>
        <dbReference type="EMBL" id="CAH0521936.1"/>
    </source>
</evidence>
<evidence type="ECO:0000256" key="3">
    <source>
        <dbReference type="ARBA" id="ARBA00022676"/>
    </source>
</evidence>
<evidence type="ECO:0000256" key="10">
    <source>
        <dbReference type="SAM" id="MobiDB-lite"/>
    </source>
</evidence>
<evidence type="ECO:0000256" key="2">
    <source>
        <dbReference type="ARBA" id="ARBA00009105"/>
    </source>
</evidence>
<evidence type="ECO:0000256" key="5">
    <source>
        <dbReference type="ARBA" id="ARBA00022692"/>
    </source>
</evidence>
<accession>A0ABN8DCX1</accession>
<dbReference type="PANTHER" id="PTHR31392:SF1">
    <property type="entry name" value="ALPHA-1,3-MANNOSYLTRANSFERASE MNN1-RELATED"/>
    <property type="match status" value="1"/>
</dbReference>
<keyword evidence="3" id="KW-0328">Glycosyltransferase</keyword>
<feature type="region of interest" description="Disordered" evidence="10">
    <location>
        <begin position="1"/>
        <end position="36"/>
    </location>
</feature>
<keyword evidence="7" id="KW-1133">Transmembrane helix</keyword>
<protein>
    <submittedName>
        <fullName evidence="11">Uncharacterized protein</fullName>
    </submittedName>
</protein>
<comment type="similarity">
    <text evidence="2">Belongs to the MNN1/MNT family.</text>
</comment>
<evidence type="ECO:0000256" key="9">
    <source>
        <dbReference type="ARBA" id="ARBA00023180"/>
    </source>
</evidence>
<sequence>MNRISNGPPFKDASDPPLNHYNEEEEAKKAADLESKTDELREQEKQLFYTLNQIAQQTTVKRGIVIPVYDGNIKLAISLVLELRTIGIMESIEMPHCGNLNSDVQKTYLAKKQLGTIWLYDVCAKAEETTSIIDPSRKVFYEKIEVCHMKFRNFMMKSMSLTFSRFEEIMMINAGTVFFASPAKLWETKKYNKTGNFFMHDRIIEEASYMVQRVAGKPEVSIEQEYLSNFDVKPFRSLATLERPKATLKNPTSVTLNFEPSDFLMTSHSFNTRASRHVDPSLVLWNKKRQPRATAILASFIALNNILAPPSYGDNEYFFYASELAETLYTFSDHAMGAIGTNFIDGSPKNSTLCGDMAQVLPIHQDGVPDNDVPLFYLNSNRILDFKPNVDPIYYMKARPWAYYPGPFDERTQNCSFGITVGMLSE</sequence>
<evidence type="ECO:0000256" key="8">
    <source>
        <dbReference type="ARBA" id="ARBA00023136"/>
    </source>
</evidence>
<dbReference type="EMBL" id="CAKLCB010000384">
    <property type="protein sequence ID" value="CAH0521936.1"/>
    <property type="molecule type" value="Genomic_DNA"/>
</dbReference>
<proteinExistence type="inferred from homology"/>
<name>A0ABN8DCX1_9STRA</name>
<keyword evidence="12" id="KW-1185">Reference proteome</keyword>
<keyword evidence="5" id="KW-0812">Transmembrane</keyword>